<comment type="similarity">
    <text evidence="1 7">Belongs to the catalase family.</text>
</comment>
<dbReference type="PANTHER" id="PTHR11465">
    <property type="entry name" value="CATALASE"/>
    <property type="match status" value="1"/>
</dbReference>
<keyword evidence="5 7" id="KW-0560">Oxidoreductase</keyword>
<dbReference type="Gene3D" id="1.20.1280.120">
    <property type="match status" value="1"/>
</dbReference>
<evidence type="ECO:0000256" key="3">
    <source>
        <dbReference type="ARBA" id="ARBA00022617"/>
    </source>
</evidence>
<evidence type="ECO:0000259" key="9">
    <source>
        <dbReference type="SMART" id="SM01060"/>
    </source>
</evidence>
<keyword evidence="11" id="KW-1185">Reference proteome</keyword>
<feature type="domain" description="Catalase core" evidence="9">
    <location>
        <begin position="5"/>
        <end position="313"/>
    </location>
</feature>
<evidence type="ECO:0000256" key="8">
    <source>
        <dbReference type="PIRSR" id="PIRSR000296-2"/>
    </source>
</evidence>
<dbReference type="GO" id="GO:0046872">
    <property type="term" value="F:metal ion binding"/>
    <property type="evidence" value="ECO:0007669"/>
    <property type="project" value="UniProtKB-KW"/>
</dbReference>
<name>A0A117Q2Z1_9ACTN</name>
<evidence type="ECO:0000256" key="4">
    <source>
        <dbReference type="ARBA" id="ARBA00022723"/>
    </source>
</evidence>
<dbReference type="Pfam" id="PF00199">
    <property type="entry name" value="Catalase"/>
    <property type="match status" value="1"/>
</dbReference>
<dbReference type="GO" id="GO:0020037">
    <property type="term" value="F:heme binding"/>
    <property type="evidence" value="ECO:0007669"/>
    <property type="project" value="InterPro"/>
</dbReference>
<keyword evidence="3 7" id="KW-0349">Heme</keyword>
<dbReference type="SMART" id="SM01060">
    <property type="entry name" value="Catalase"/>
    <property type="match status" value="1"/>
</dbReference>
<comment type="cofactor">
    <cofactor evidence="7">
        <name>heme</name>
        <dbReference type="ChEBI" id="CHEBI:30413"/>
    </cofactor>
</comment>
<dbReference type="GO" id="GO:0005737">
    <property type="term" value="C:cytoplasm"/>
    <property type="evidence" value="ECO:0007669"/>
    <property type="project" value="TreeGrafter"/>
</dbReference>
<reference evidence="10 11" key="1">
    <citation type="submission" date="2015-10" db="EMBL/GenBank/DDBJ databases">
        <title>Draft genome sequence of Streptomyces yokosukanensis DSM 40224, type strain for the species Streptomyces yokosukanensis.</title>
        <authorList>
            <person name="Ruckert C."/>
            <person name="Winkler A."/>
            <person name="Kalinowski J."/>
            <person name="Kampfer P."/>
            <person name="Glaeser S."/>
        </authorList>
    </citation>
    <scope>NUCLEOTIDE SEQUENCE [LARGE SCALE GENOMIC DNA]</scope>
    <source>
        <strain evidence="10 11">DSM 40224</strain>
    </source>
</reference>
<dbReference type="STRING" id="67386.AQI95_14880"/>
<dbReference type="SUPFAM" id="SSF56634">
    <property type="entry name" value="Heme-dependent catalase-like"/>
    <property type="match status" value="1"/>
</dbReference>
<evidence type="ECO:0000256" key="6">
    <source>
        <dbReference type="ARBA" id="ARBA00023004"/>
    </source>
</evidence>
<evidence type="ECO:0000313" key="10">
    <source>
        <dbReference type="EMBL" id="KUN06176.1"/>
    </source>
</evidence>
<dbReference type="CDD" id="cd08153">
    <property type="entry name" value="srpA_like"/>
    <property type="match status" value="1"/>
</dbReference>
<keyword evidence="4 7" id="KW-0479">Metal-binding</keyword>
<dbReference type="RefSeq" id="WP_067122660.1">
    <property type="nucleotide sequence ID" value="NZ_KQ948210.1"/>
</dbReference>
<dbReference type="GO" id="GO:0042542">
    <property type="term" value="P:response to hydrogen peroxide"/>
    <property type="evidence" value="ECO:0007669"/>
    <property type="project" value="TreeGrafter"/>
</dbReference>
<dbReference type="OrthoDB" id="255727at2"/>
<evidence type="ECO:0000256" key="7">
    <source>
        <dbReference type="PIRNR" id="PIRNR000296"/>
    </source>
</evidence>
<dbReference type="InterPro" id="IPR020835">
    <property type="entry name" value="Catalase_sf"/>
</dbReference>
<dbReference type="EC" id="1.11.1.-" evidence="7"/>
<feature type="binding site" description="axial binding residue" evidence="8">
    <location>
        <position position="299"/>
    </location>
    <ligand>
        <name>heme</name>
        <dbReference type="ChEBI" id="CHEBI:30413"/>
    </ligand>
    <ligandPart>
        <name>Fe</name>
        <dbReference type="ChEBI" id="CHEBI:18248"/>
    </ligandPart>
</feature>
<organism evidence="10 11">
    <name type="scientific">Streptomyces yokosukanensis</name>
    <dbReference type="NCBI Taxonomy" id="67386"/>
    <lineage>
        <taxon>Bacteria</taxon>
        <taxon>Bacillati</taxon>
        <taxon>Actinomycetota</taxon>
        <taxon>Actinomycetes</taxon>
        <taxon>Kitasatosporales</taxon>
        <taxon>Streptomycetaceae</taxon>
        <taxon>Streptomyces</taxon>
    </lineage>
</organism>
<dbReference type="PIRSF" id="PIRSF000296">
    <property type="entry name" value="SrpA"/>
    <property type="match status" value="1"/>
</dbReference>
<accession>A0A117Q2Z1</accession>
<dbReference type="Proteomes" id="UP000053127">
    <property type="component" value="Unassembled WGS sequence"/>
</dbReference>
<dbReference type="InterPro" id="IPR024168">
    <property type="entry name" value="Catalase_SrpA-type_pred"/>
</dbReference>
<evidence type="ECO:0000256" key="2">
    <source>
        <dbReference type="ARBA" id="ARBA00022559"/>
    </source>
</evidence>
<evidence type="ECO:0000256" key="5">
    <source>
        <dbReference type="ARBA" id="ARBA00023002"/>
    </source>
</evidence>
<dbReference type="PANTHER" id="PTHR11465:SF9">
    <property type="entry name" value="CATALASE"/>
    <property type="match status" value="1"/>
</dbReference>
<dbReference type="EMBL" id="LMWN01000018">
    <property type="protein sequence ID" value="KUN06176.1"/>
    <property type="molecule type" value="Genomic_DNA"/>
</dbReference>
<keyword evidence="2 7" id="KW-0575">Peroxidase</keyword>
<dbReference type="InterPro" id="IPR018028">
    <property type="entry name" value="Catalase"/>
</dbReference>
<dbReference type="InterPro" id="IPR011614">
    <property type="entry name" value="Catalase_core"/>
</dbReference>
<evidence type="ECO:0000313" key="11">
    <source>
        <dbReference type="Proteomes" id="UP000053127"/>
    </source>
</evidence>
<gene>
    <name evidence="10" type="ORF">AQI95_14880</name>
</gene>
<proteinExistence type="inferred from homology"/>
<dbReference type="Gene3D" id="2.40.180.10">
    <property type="entry name" value="Catalase core domain"/>
    <property type="match status" value="1"/>
</dbReference>
<dbReference type="GO" id="GO:0042744">
    <property type="term" value="P:hydrogen peroxide catabolic process"/>
    <property type="evidence" value="ECO:0007669"/>
    <property type="project" value="TreeGrafter"/>
</dbReference>
<sequence>MVSSSADQTLAVQVVDSMERMSGRHPGCRRSSARGAVFRATFTPTGAAAALTTAAHLQTRPVTATVRFSNSEGDPHTPDTAPVTRGMATRFHLQDGSDTDLVALSVPRFVASTPREFLELTEALRPDPGTRRPEPARVHAFVHAHPHLAEAVAQQPPVPASYACTAYWAVHAFIWVDAAGAGQPVRYRWEPEAGRTDLTAAQAATRTAHYLTDELHQRLERAPVAFDLRIQLAGPDDPTHDPSTVWPDHREEITAGRLEITAPADGQDLRDTQAFDPTRVTSGIQISDDPVLAFRAHAYAESHLRRSHERQSR</sequence>
<evidence type="ECO:0000256" key="1">
    <source>
        <dbReference type="ARBA" id="ARBA00005329"/>
    </source>
</evidence>
<dbReference type="AlphaFoldDB" id="A0A117Q2Z1"/>
<keyword evidence="6 7" id="KW-0408">Iron</keyword>
<comment type="caution">
    <text evidence="10">The sequence shown here is derived from an EMBL/GenBank/DDBJ whole genome shotgun (WGS) entry which is preliminary data.</text>
</comment>
<protein>
    <recommendedName>
        <fullName evidence="7">Catalase-related peroxidase</fullName>
        <ecNumber evidence="7">1.11.1.-</ecNumber>
    </recommendedName>
</protein>
<dbReference type="GO" id="GO:0004096">
    <property type="term" value="F:catalase activity"/>
    <property type="evidence" value="ECO:0007669"/>
    <property type="project" value="InterPro"/>
</dbReference>
<comment type="function">
    <text evidence="7">Has an organic peroxide-dependent peroxidase activity.</text>
</comment>
<dbReference type="PROSITE" id="PS51402">
    <property type="entry name" value="CATALASE_3"/>
    <property type="match status" value="1"/>
</dbReference>